<dbReference type="Proteomes" id="UP000006015">
    <property type="component" value="Unassembled WGS sequence"/>
</dbReference>
<keyword evidence="3 5" id="KW-1133">Transmembrane helix</keyword>
<protein>
    <recommendedName>
        <fullName evidence="5">Probable membrane transporter protein</fullName>
    </recommendedName>
</protein>
<evidence type="ECO:0000256" key="3">
    <source>
        <dbReference type="ARBA" id="ARBA00022989"/>
    </source>
</evidence>
<reference evidence="6 7" key="1">
    <citation type="submission" date="2010-04" db="EMBL/GenBank/DDBJ databases">
        <authorList>
            <person name="Weinstock G."/>
            <person name="Sodergren E."/>
            <person name="Clifton S."/>
            <person name="Fulton L."/>
            <person name="Fulton B."/>
            <person name="Courtney L."/>
            <person name="Fronick C."/>
            <person name="Harrison M."/>
            <person name="Strong C."/>
            <person name="Farmer C."/>
            <person name="Delahaunty K."/>
            <person name="Markovic C."/>
            <person name="Hall O."/>
            <person name="Minx P."/>
            <person name="Tomlinson C."/>
            <person name="Mitreva M."/>
            <person name="Hou S."/>
            <person name="Wollam A."/>
            <person name="Pepin K.H."/>
            <person name="Johnson M."/>
            <person name="Bhonagiri V."/>
            <person name="Zhang X."/>
            <person name="Suruliraj S."/>
            <person name="Warren W."/>
            <person name="Chinwalla A."/>
            <person name="Mardis E.R."/>
            <person name="Wilson R.K."/>
        </authorList>
    </citation>
    <scope>NUCLEOTIDE SEQUENCE [LARGE SCALE GENOMIC DNA]</scope>
    <source>
        <strain evidence="6 7">DSM 20306</strain>
    </source>
</reference>
<dbReference type="Pfam" id="PF01925">
    <property type="entry name" value="TauE"/>
    <property type="match status" value="1"/>
</dbReference>
<keyword evidence="5" id="KW-1003">Cell membrane</keyword>
<name>A0ABP2IA72_CORAM</name>
<keyword evidence="7" id="KW-1185">Reference proteome</keyword>
<comment type="caution">
    <text evidence="6">The sequence shown here is derived from an EMBL/GenBank/DDBJ whole genome shotgun (WGS) entry which is preliminary data.</text>
</comment>
<dbReference type="InterPro" id="IPR002781">
    <property type="entry name" value="TM_pro_TauE-like"/>
</dbReference>
<comment type="subcellular location">
    <subcellularLocation>
        <location evidence="5">Cell membrane</location>
        <topology evidence="5">Multi-pass membrane protein</topology>
    </subcellularLocation>
    <subcellularLocation>
        <location evidence="1">Membrane</location>
        <topology evidence="1">Multi-pass membrane protein</topology>
    </subcellularLocation>
</comment>
<feature type="transmembrane region" description="Helical" evidence="5">
    <location>
        <begin position="100"/>
        <end position="118"/>
    </location>
</feature>
<feature type="transmembrane region" description="Helical" evidence="5">
    <location>
        <begin position="228"/>
        <end position="248"/>
    </location>
</feature>
<feature type="transmembrane region" description="Helical" evidence="5">
    <location>
        <begin position="35"/>
        <end position="55"/>
    </location>
</feature>
<dbReference type="RefSeq" id="WP_003849561.1">
    <property type="nucleotide sequence ID" value="NZ_CP009244.1"/>
</dbReference>
<evidence type="ECO:0000256" key="2">
    <source>
        <dbReference type="ARBA" id="ARBA00022692"/>
    </source>
</evidence>
<evidence type="ECO:0000313" key="7">
    <source>
        <dbReference type="Proteomes" id="UP000006015"/>
    </source>
</evidence>
<feature type="transmembrane region" description="Helical" evidence="5">
    <location>
        <begin position="75"/>
        <end position="94"/>
    </location>
</feature>
<keyword evidence="2 5" id="KW-0812">Transmembrane</keyword>
<comment type="similarity">
    <text evidence="5">Belongs to the 4-toluene sulfonate uptake permease (TSUP) (TC 2.A.102) family.</text>
</comment>
<dbReference type="EMBL" id="ADNS01000031">
    <property type="protein sequence ID" value="EFG80444.1"/>
    <property type="molecule type" value="Genomic_DNA"/>
</dbReference>
<sequence>MLVLTIAIIILAAVLIGAFFQRITGMGVGLLGGPVLSIFLGPVQGVTMVNGLSIINAVNNAWAVRKRTDWKRFRIISAALILGSLPAVAVIHFLDGPVLLIGIGVFVLLGLGISLFPAEKFKIPVEAKGPLVAFGMAAGFMSTIAGIAGPSLTIYARLTNWDYREFVATLHPVLVVANTVSFVLKLVLLGGVDFGGAPLWLWIVAIAMLFVGAWLGDKVNAKVSTPMARQLATFLAAAGAIAVLVRGITQLV</sequence>
<accession>A0ABP2IA72</accession>
<feature type="transmembrane region" description="Helical" evidence="5">
    <location>
        <begin position="130"/>
        <end position="149"/>
    </location>
</feature>
<keyword evidence="4 5" id="KW-0472">Membrane</keyword>
<evidence type="ECO:0000256" key="4">
    <source>
        <dbReference type="ARBA" id="ARBA00023136"/>
    </source>
</evidence>
<gene>
    <name evidence="6" type="ORF">HMPREF0281_02538</name>
</gene>
<evidence type="ECO:0000313" key="6">
    <source>
        <dbReference type="EMBL" id="EFG80444.1"/>
    </source>
</evidence>
<evidence type="ECO:0000256" key="5">
    <source>
        <dbReference type="RuleBase" id="RU363041"/>
    </source>
</evidence>
<feature type="transmembrane region" description="Helical" evidence="5">
    <location>
        <begin position="199"/>
        <end position="216"/>
    </location>
</feature>
<feature type="transmembrane region" description="Helical" evidence="5">
    <location>
        <begin position="169"/>
        <end position="192"/>
    </location>
</feature>
<evidence type="ECO:0000256" key="1">
    <source>
        <dbReference type="ARBA" id="ARBA00004141"/>
    </source>
</evidence>
<proteinExistence type="inferred from homology"/>
<organism evidence="6 7">
    <name type="scientific">Corynebacterium ammoniagenes DSM 20306</name>
    <dbReference type="NCBI Taxonomy" id="649754"/>
    <lineage>
        <taxon>Bacteria</taxon>
        <taxon>Bacillati</taxon>
        <taxon>Actinomycetota</taxon>
        <taxon>Actinomycetes</taxon>
        <taxon>Mycobacteriales</taxon>
        <taxon>Corynebacteriaceae</taxon>
        <taxon>Corynebacterium</taxon>
    </lineage>
</organism>